<gene>
    <name evidence="2" type="ORF">MEUPH1_LOCUS16664</name>
</gene>
<keyword evidence="3" id="KW-1185">Reference proteome</keyword>
<feature type="chain" id="PRO_5043471637" description="Secreted protein" evidence="1">
    <location>
        <begin position="25"/>
        <end position="93"/>
    </location>
</feature>
<dbReference type="Proteomes" id="UP001160148">
    <property type="component" value="Unassembled WGS sequence"/>
</dbReference>
<comment type="caution">
    <text evidence="2">The sequence shown here is derived from an EMBL/GenBank/DDBJ whole genome shotgun (WGS) entry which is preliminary data.</text>
</comment>
<protein>
    <recommendedName>
        <fullName evidence="4">Secreted protein</fullName>
    </recommendedName>
</protein>
<reference evidence="2 3" key="1">
    <citation type="submission" date="2023-01" db="EMBL/GenBank/DDBJ databases">
        <authorList>
            <person name="Whitehead M."/>
        </authorList>
    </citation>
    <scope>NUCLEOTIDE SEQUENCE [LARGE SCALE GENOMIC DNA]</scope>
</reference>
<proteinExistence type="predicted"/>
<feature type="signal peptide" evidence="1">
    <location>
        <begin position="1"/>
        <end position="24"/>
    </location>
</feature>
<sequence length="93" mass="11240">MFMVTFSAPIFGFWLVFLRCKVKTAKYYICTKIALCRNEASIRPFIQWRLLPIVWRELWRGGVTMAHKGDYLYQLGNCRYRTSDDVKYYYLFT</sequence>
<keyword evidence="1" id="KW-0732">Signal</keyword>
<dbReference type="AlphaFoldDB" id="A0AAV0WZG1"/>
<organism evidence="2 3">
    <name type="scientific">Macrosiphum euphorbiae</name>
    <name type="common">potato aphid</name>
    <dbReference type="NCBI Taxonomy" id="13131"/>
    <lineage>
        <taxon>Eukaryota</taxon>
        <taxon>Metazoa</taxon>
        <taxon>Ecdysozoa</taxon>
        <taxon>Arthropoda</taxon>
        <taxon>Hexapoda</taxon>
        <taxon>Insecta</taxon>
        <taxon>Pterygota</taxon>
        <taxon>Neoptera</taxon>
        <taxon>Paraneoptera</taxon>
        <taxon>Hemiptera</taxon>
        <taxon>Sternorrhyncha</taxon>
        <taxon>Aphidomorpha</taxon>
        <taxon>Aphidoidea</taxon>
        <taxon>Aphididae</taxon>
        <taxon>Macrosiphini</taxon>
        <taxon>Macrosiphum</taxon>
    </lineage>
</organism>
<evidence type="ECO:0000313" key="3">
    <source>
        <dbReference type="Proteomes" id="UP001160148"/>
    </source>
</evidence>
<accession>A0AAV0WZG1</accession>
<dbReference type="EMBL" id="CARXXK010000003">
    <property type="protein sequence ID" value="CAI6361489.1"/>
    <property type="molecule type" value="Genomic_DNA"/>
</dbReference>
<name>A0AAV0WZG1_9HEMI</name>
<evidence type="ECO:0000256" key="1">
    <source>
        <dbReference type="SAM" id="SignalP"/>
    </source>
</evidence>
<evidence type="ECO:0008006" key="4">
    <source>
        <dbReference type="Google" id="ProtNLM"/>
    </source>
</evidence>
<evidence type="ECO:0000313" key="2">
    <source>
        <dbReference type="EMBL" id="CAI6361489.1"/>
    </source>
</evidence>